<name>A0A9Q3JCM9_9BASI</name>
<dbReference type="PANTHER" id="PTHR46100">
    <property type="entry name" value="IMP2'P"/>
    <property type="match status" value="1"/>
</dbReference>
<organism evidence="3 4">
    <name type="scientific">Austropuccinia psidii MF-1</name>
    <dbReference type="NCBI Taxonomy" id="1389203"/>
    <lineage>
        <taxon>Eukaryota</taxon>
        <taxon>Fungi</taxon>
        <taxon>Dikarya</taxon>
        <taxon>Basidiomycota</taxon>
        <taxon>Pucciniomycotina</taxon>
        <taxon>Pucciniomycetes</taxon>
        <taxon>Pucciniales</taxon>
        <taxon>Sphaerophragmiaceae</taxon>
        <taxon>Austropuccinia</taxon>
    </lineage>
</organism>
<keyword evidence="4" id="KW-1185">Reference proteome</keyword>
<dbReference type="InterPro" id="IPR014729">
    <property type="entry name" value="Rossmann-like_a/b/a_fold"/>
</dbReference>
<dbReference type="InterPro" id="IPR006016">
    <property type="entry name" value="UspA"/>
</dbReference>
<evidence type="ECO:0000256" key="1">
    <source>
        <dbReference type="SAM" id="MobiDB-lite"/>
    </source>
</evidence>
<dbReference type="Pfam" id="PF00582">
    <property type="entry name" value="Usp"/>
    <property type="match status" value="1"/>
</dbReference>
<evidence type="ECO:0000259" key="2">
    <source>
        <dbReference type="Pfam" id="PF00582"/>
    </source>
</evidence>
<feature type="compositionally biased region" description="Low complexity" evidence="1">
    <location>
        <begin position="126"/>
        <end position="159"/>
    </location>
</feature>
<feature type="compositionally biased region" description="Polar residues" evidence="1">
    <location>
        <begin position="90"/>
        <end position="111"/>
    </location>
</feature>
<sequence>MGSMCSLCHWREICSQPSSPQKFSFNFQNQPQLTSSFPSITLFTSPNNPFQLTTINPTSKSSNSNHKRLPSSLDFQNYIIQSFQSTILYPSSRSPSPASNTNTPCSLSTSQDHLESDLDSPINLGSNLSIHSDSDSNSINSNSEKSSDKQNSQDSNQSQHDQIIANTHANSSSITPIEFLQKSHQPIPFLDQAPNITSPLPLPISFSTFNSSNNSASENKSLNCNSSLRKRKSSLGSHHNLPLHVSRPIYKKNRCTITIEHGNQNQSAKQAERTRFYLVAGDLSDESKYASEWTIGTVLRQGDECLIIMIIKTDSKCLLFFLVTFYVFDNSLRIFLFNQVDLNFGEGSAAEKTDKICNQKDRQGKSTLLFKEATTLSEQTGLNVKVALQVIHARSTKHMLVDCIDFLEPNLVIVRSRGLTSLKGNSMGSISHYLVQKSSVPVKSIS</sequence>
<evidence type="ECO:0000313" key="4">
    <source>
        <dbReference type="Proteomes" id="UP000765509"/>
    </source>
</evidence>
<dbReference type="AlphaFoldDB" id="A0A9Q3JCM9"/>
<dbReference type="CDD" id="cd23659">
    <property type="entry name" value="USP_At3g01520-like"/>
    <property type="match status" value="1"/>
</dbReference>
<dbReference type="Proteomes" id="UP000765509">
    <property type="component" value="Unassembled WGS sequence"/>
</dbReference>
<dbReference type="EMBL" id="AVOT02068048">
    <property type="protein sequence ID" value="MBW0559412.1"/>
    <property type="molecule type" value="Genomic_DNA"/>
</dbReference>
<evidence type="ECO:0000313" key="3">
    <source>
        <dbReference type="EMBL" id="MBW0559412.1"/>
    </source>
</evidence>
<dbReference type="OrthoDB" id="992776at2759"/>
<accession>A0A9Q3JCM9</accession>
<comment type="caution">
    <text evidence="3">The sequence shown here is derived from an EMBL/GenBank/DDBJ whole genome shotgun (WGS) entry which is preliminary data.</text>
</comment>
<feature type="domain" description="UspA" evidence="2">
    <location>
        <begin position="376"/>
        <end position="442"/>
    </location>
</feature>
<dbReference type="PANTHER" id="PTHR46100:SF4">
    <property type="entry name" value="USPA DOMAIN-CONTAINING PROTEIN"/>
    <property type="match status" value="1"/>
</dbReference>
<dbReference type="Gene3D" id="3.40.50.620">
    <property type="entry name" value="HUPs"/>
    <property type="match status" value="1"/>
</dbReference>
<dbReference type="SUPFAM" id="SSF52402">
    <property type="entry name" value="Adenine nucleotide alpha hydrolases-like"/>
    <property type="match status" value="1"/>
</dbReference>
<gene>
    <name evidence="3" type="ORF">O181_099127</name>
</gene>
<reference evidence="3" key="1">
    <citation type="submission" date="2021-03" db="EMBL/GenBank/DDBJ databases">
        <title>Draft genome sequence of rust myrtle Austropuccinia psidii MF-1, a brazilian biotype.</title>
        <authorList>
            <person name="Quecine M.C."/>
            <person name="Pachon D.M.R."/>
            <person name="Bonatelli M.L."/>
            <person name="Correr F.H."/>
            <person name="Franceschini L.M."/>
            <person name="Leite T.F."/>
            <person name="Margarido G.R.A."/>
            <person name="Almeida C.A."/>
            <person name="Ferrarezi J.A."/>
            <person name="Labate C.A."/>
        </authorList>
    </citation>
    <scope>NUCLEOTIDE SEQUENCE</scope>
    <source>
        <strain evidence="3">MF-1</strain>
    </source>
</reference>
<protein>
    <recommendedName>
        <fullName evidence="2">UspA domain-containing protein</fullName>
    </recommendedName>
</protein>
<proteinExistence type="predicted"/>
<feature type="region of interest" description="Disordered" evidence="1">
    <location>
        <begin position="90"/>
        <end position="160"/>
    </location>
</feature>